<dbReference type="AlphaFoldDB" id="A0A0G0XPV6"/>
<dbReference type="InterPro" id="IPR050264">
    <property type="entry name" value="Bact_CCA-adding_enz_type3_sf"/>
</dbReference>
<dbReference type="Pfam" id="PF01743">
    <property type="entry name" value="PolyA_pol"/>
    <property type="match status" value="1"/>
</dbReference>
<dbReference type="GO" id="GO:0008033">
    <property type="term" value="P:tRNA processing"/>
    <property type="evidence" value="ECO:0007669"/>
    <property type="project" value="UniProtKB-KW"/>
</dbReference>
<comment type="similarity">
    <text evidence="7">Belongs to the tRNA nucleotidyltransferase/poly(A) polymerase family.</text>
</comment>
<evidence type="ECO:0000256" key="6">
    <source>
        <dbReference type="ARBA" id="ARBA00022842"/>
    </source>
</evidence>
<evidence type="ECO:0000256" key="4">
    <source>
        <dbReference type="ARBA" id="ARBA00022695"/>
    </source>
</evidence>
<dbReference type="CDD" id="cd05398">
    <property type="entry name" value="NT_ClassII-CCAase"/>
    <property type="match status" value="1"/>
</dbReference>
<dbReference type="EMBL" id="LCCE01000026">
    <property type="protein sequence ID" value="KKS26477.1"/>
    <property type="molecule type" value="Genomic_DNA"/>
</dbReference>
<dbReference type="PANTHER" id="PTHR46173:SF1">
    <property type="entry name" value="CCA TRNA NUCLEOTIDYLTRANSFERASE 1, MITOCHONDRIAL"/>
    <property type="match status" value="1"/>
</dbReference>
<accession>A0A0G0XPV6</accession>
<evidence type="ECO:0000256" key="7">
    <source>
        <dbReference type="RuleBase" id="RU003953"/>
    </source>
</evidence>
<keyword evidence="2 7" id="KW-0808">Transferase</keyword>
<evidence type="ECO:0000256" key="5">
    <source>
        <dbReference type="ARBA" id="ARBA00022723"/>
    </source>
</evidence>
<reference evidence="9 10" key="1">
    <citation type="journal article" date="2015" name="Nature">
        <title>rRNA introns, odd ribosomes, and small enigmatic genomes across a large radiation of phyla.</title>
        <authorList>
            <person name="Brown C.T."/>
            <person name="Hug L.A."/>
            <person name="Thomas B.C."/>
            <person name="Sharon I."/>
            <person name="Castelle C.J."/>
            <person name="Singh A."/>
            <person name="Wilkins M.J."/>
            <person name="Williams K.H."/>
            <person name="Banfield J.F."/>
        </authorList>
    </citation>
    <scope>NUCLEOTIDE SEQUENCE [LARGE SCALE GENOMIC DNA]</scope>
</reference>
<evidence type="ECO:0000313" key="10">
    <source>
        <dbReference type="Proteomes" id="UP000033859"/>
    </source>
</evidence>
<proteinExistence type="inferred from homology"/>
<evidence type="ECO:0000256" key="3">
    <source>
        <dbReference type="ARBA" id="ARBA00022694"/>
    </source>
</evidence>
<evidence type="ECO:0000313" key="9">
    <source>
        <dbReference type="EMBL" id="KKS26477.1"/>
    </source>
</evidence>
<dbReference type="PATRIC" id="fig|1619029.3.peg.470"/>
<dbReference type="InterPro" id="IPR002646">
    <property type="entry name" value="PolA_pol_head_dom"/>
</dbReference>
<dbReference type="Proteomes" id="UP000033859">
    <property type="component" value="Unassembled WGS sequence"/>
</dbReference>
<comment type="caution">
    <text evidence="9">The sequence shown here is derived from an EMBL/GenBank/DDBJ whole genome shotgun (WGS) entry which is preliminary data.</text>
</comment>
<keyword evidence="5" id="KW-0479">Metal-binding</keyword>
<keyword evidence="7" id="KW-0694">RNA-binding</keyword>
<keyword evidence="3" id="KW-0819">tRNA processing</keyword>
<evidence type="ECO:0000259" key="8">
    <source>
        <dbReference type="Pfam" id="PF01743"/>
    </source>
</evidence>
<evidence type="ECO:0000256" key="1">
    <source>
        <dbReference type="ARBA" id="ARBA00001946"/>
    </source>
</evidence>
<feature type="domain" description="Poly A polymerase head" evidence="8">
    <location>
        <begin position="21"/>
        <end position="154"/>
    </location>
</feature>
<organism evidence="9 10">
    <name type="scientific">Candidatus Yanofskybacteria bacterium GW2011_GWC2_41_9</name>
    <dbReference type="NCBI Taxonomy" id="1619029"/>
    <lineage>
        <taxon>Bacteria</taxon>
        <taxon>Candidatus Yanofskyibacteriota</taxon>
    </lineage>
</organism>
<dbReference type="GO" id="GO:0000049">
    <property type="term" value="F:tRNA binding"/>
    <property type="evidence" value="ECO:0007669"/>
    <property type="project" value="TreeGrafter"/>
</dbReference>
<dbReference type="Gene3D" id="3.30.460.10">
    <property type="entry name" value="Beta Polymerase, domain 2"/>
    <property type="match status" value="1"/>
</dbReference>
<dbReference type="GO" id="GO:0016779">
    <property type="term" value="F:nucleotidyltransferase activity"/>
    <property type="evidence" value="ECO:0007669"/>
    <property type="project" value="UniProtKB-KW"/>
</dbReference>
<keyword evidence="6" id="KW-0460">Magnesium</keyword>
<dbReference type="SUPFAM" id="SSF81301">
    <property type="entry name" value="Nucleotidyltransferase"/>
    <property type="match status" value="1"/>
</dbReference>
<sequence>MTIPKEVRETIKALNDAGFEAYAVGGCVRDFILGREPYDWDITTNAKPEEIGKLFKKSIYENEFGTVAINTESADPKLKIIEITTYRVEEKYTDKRHPDSVKFTKKLEDDLSRRDFTVNAMALEIQNSKFKIQNDNSKFKIVDPFGGQDDMEIRMKDSTKTRFA</sequence>
<evidence type="ECO:0000256" key="2">
    <source>
        <dbReference type="ARBA" id="ARBA00022679"/>
    </source>
</evidence>
<keyword evidence="4" id="KW-0548">Nucleotidyltransferase</keyword>
<dbReference type="GO" id="GO:0046872">
    <property type="term" value="F:metal ion binding"/>
    <property type="evidence" value="ECO:0007669"/>
    <property type="project" value="UniProtKB-KW"/>
</dbReference>
<gene>
    <name evidence="9" type="ORF">UU84_C0026G0009</name>
</gene>
<dbReference type="InterPro" id="IPR043519">
    <property type="entry name" value="NT_sf"/>
</dbReference>
<protein>
    <submittedName>
        <fullName evidence="9">tRNA nucleotidyltransferase/poly(A) polymerase family protein</fullName>
    </submittedName>
</protein>
<comment type="cofactor">
    <cofactor evidence="1">
        <name>Mg(2+)</name>
        <dbReference type="ChEBI" id="CHEBI:18420"/>
    </cofactor>
</comment>
<name>A0A0G0XPV6_9BACT</name>
<dbReference type="PANTHER" id="PTHR46173">
    <property type="entry name" value="CCA TRNA NUCLEOTIDYLTRANSFERASE 1, MITOCHONDRIAL"/>
    <property type="match status" value="1"/>
</dbReference>